<keyword evidence="3" id="KW-1003">Cell membrane</keyword>
<keyword evidence="15" id="KW-0325">Glycoprotein</keyword>
<evidence type="ECO:0000256" key="4">
    <source>
        <dbReference type="ARBA" id="ARBA00022679"/>
    </source>
</evidence>
<evidence type="ECO:0000256" key="15">
    <source>
        <dbReference type="ARBA" id="ARBA00023180"/>
    </source>
</evidence>
<dbReference type="EC" id="2.7.10.1" evidence="2"/>
<dbReference type="InterPro" id="IPR055163">
    <property type="entry name" value="ALK/LTK-like_GRD"/>
</dbReference>
<proteinExistence type="predicted"/>
<accession>A0A069B2S2</accession>
<evidence type="ECO:0000256" key="3">
    <source>
        <dbReference type="ARBA" id="ARBA00022475"/>
    </source>
</evidence>
<organism evidence="18">
    <name type="scientific">Clostridioides difficile</name>
    <name type="common">Peptoclostridium difficile</name>
    <dbReference type="NCBI Taxonomy" id="1496"/>
    <lineage>
        <taxon>Bacteria</taxon>
        <taxon>Bacillati</taxon>
        <taxon>Bacillota</taxon>
        <taxon>Clostridia</taxon>
        <taxon>Peptostreptococcales</taxon>
        <taxon>Peptostreptococcaceae</taxon>
        <taxon>Clostridioides</taxon>
    </lineage>
</organism>
<keyword evidence="14" id="KW-0675">Receptor</keyword>
<keyword evidence="4" id="KW-0808">Transferase</keyword>
<evidence type="ECO:0000256" key="6">
    <source>
        <dbReference type="ARBA" id="ARBA00022729"/>
    </source>
</evidence>
<evidence type="ECO:0000256" key="9">
    <source>
        <dbReference type="ARBA" id="ARBA00022840"/>
    </source>
</evidence>
<evidence type="ECO:0000256" key="2">
    <source>
        <dbReference type="ARBA" id="ARBA00011902"/>
    </source>
</evidence>
<feature type="domain" description="ALK/LTK-like glycine-rich" evidence="16">
    <location>
        <begin position="15"/>
        <end position="265"/>
    </location>
</feature>
<keyword evidence="7" id="KW-0547">Nucleotide-binding</keyword>
<evidence type="ECO:0000256" key="5">
    <source>
        <dbReference type="ARBA" id="ARBA00022692"/>
    </source>
</evidence>
<dbReference type="RefSeq" id="WP_003429874.1">
    <property type="nucleotide sequence ID" value="NZ_BBYB01000069.1"/>
</dbReference>
<evidence type="ECO:0000259" key="16">
    <source>
        <dbReference type="Pfam" id="PF12810"/>
    </source>
</evidence>
<dbReference type="GO" id="GO:0005524">
    <property type="term" value="F:ATP binding"/>
    <property type="evidence" value="ECO:0007669"/>
    <property type="project" value="UniProtKB-KW"/>
</dbReference>
<keyword evidence="6" id="KW-0732">Signal</keyword>
<evidence type="ECO:0000256" key="10">
    <source>
        <dbReference type="ARBA" id="ARBA00022989"/>
    </source>
</evidence>
<evidence type="ECO:0000313" key="17">
    <source>
        <dbReference type="EMBL" id="CDS82756.1"/>
    </source>
</evidence>
<evidence type="ECO:0000256" key="8">
    <source>
        <dbReference type="ARBA" id="ARBA00022777"/>
    </source>
</evidence>
<protein>
    <recommendedName>
        <fullName evidence="2">receptor protein-tyrosine kinase</fullName>
        <ecNumber evidence="2">2.7.10.1</ecNumber>
    </recommendedName>
</protein>
<keyword evidence="12" id="KW-0829">Tyrosine-protein kinase</keyword>
<keyword evidence="11" id="KW-0472">Membrane</keyword>
<keyword evidence="5" id="KW-0812">Transmembrane</keyword>
<dbReference type="GO" id="GO:0005886">
    <property type="term" value="C:plasma membrane"/>
    <property type="evidence" value="ECO:0007669"/>
    <property type="project" value="UniProtKB-SubCell"/>
</dbReference>
<keyword evidence="10" id="KW-1133">Transmembrane helix</keyword>
<evidence type="ECO:0000256" key="1">
    <source>
        <dbReference type="ARBA" id="ARBA00004251"/>
    </source>
</evidence>
<evidence type="ECO:0000256" key="12">
    <source>
        <dbReference type="ARBA" id="ARBA00023137"/>
    </source>
</evidence>
<dbReference type="EMBL" id="LK932448">
    <property type="protein sequence ID" value="CDS82756.1"/>
    <property type="molecule type" value="Genomic_DNA"/>
</dbReference>
<evidence type="ECO:0000256" key="11">
    <source>
        <dbReference type="ARBA" id="ARBA00023136"/>
    </source>
</evidence>
<keyword evidence="13" id="KW-1015">Disulfide bond</keyword>
<dbReference type="GO" id="GO:0004714">
    <property type="term" value="F:transmembrane receptor protein tyrosine kinase activity"/>
    <property type="evidence" value="ECO:0007669"/>
    <property type="project" value="UniProtKB-EC"/>
</dbReference>
<name>A0A069B2S2_CLODI</name>
<reference evidence="18" key="1">
    <citation type="submission" date="2014-07" db="EMBL/GenBank/DDBJ databases">
        <authorList>
            <person name="Monot Marc"/>
        </authorList>
    </citation>
    <scope>NUCLEOTIDE SEQUENCE</scope>
    <source>
        <strain evidence="18">7032989</strain>
    </source>
</reference>
<sequence length="570" mass="61140">MQTEWNFNYANYVQNVSLPPGRYKLECWGACGGAVDTSDWTDCAKGGYSKGEIVFKKRTNLQICVGQSGYEKVSEGSSLTRSGFNGAGAAGKVTTGSFAYSKYGGGATDIRLYHPSATWGNTESLLSRILVAGGGGGMKNNFASARSIGHGGGYVGVNGVGRDRDFCGGGSQYQGGTSYDTEEYHGSLGKGGYGNIGIGGGGGWYGGAGSYSNECGGGGSGYALNKDSYKAPGYIPTPEYYLENIVMTTGGNTTKADGYAKITLLQALPFLTVSSYNSTQATFKADHTDPALLTKIEWFIDDVLKETITTNLTEEKTINYTLEDNALHTLKIVVTDSNNATAEKVLSISKNIMPLPENVNLNDISTKLVEVNAGFKVGKTSIINTLALKNIEASLNNTLVELSEKIKTSFDSSDTSVQDLQNQVTQKNNTITQLETELSKRKRFITGTYTFTKTDAENFNLSIYDKEGTSKTLTIPVNMGFSPSLIVLSGVTFSTTSKSYVYFDNVCNSNFYNFGYNSDSTHSNPKAVGILNVSNVGYSSLVLTLYKLSMSEAVGIWAKEGATLTYKIYI</sequence>
<evidence type="ECO:0000256" key="14">
    <source>
        <dbReference type="ARBA" id="ARBA00023170"/>
    </source>
</evidence>
<evidence type="ECO:0000256" key="7">
    <source>
        <dbReference type="ARBA" id="ARBA00022741"/>
    </source>
</evidence>
<keyword evidence="9" id="KW-0067">ATP-binding</keyword>
<gene>
    <name evidence="18" type="ORF">BN1095_960030</name>
    <name evidence="17" type="ORF">BN1096_1040006</name>
</gene>
<evidence type="ECO:0000256" key="13">
    <source>
        <dbReference type="ARBA" id="ARBA00023157"/>
    </source>
</evidence>
<keyword evidence="8" id="KW-0418">Kinase</keyword>
<dbReference type="EMBL" id="LK933541">
    <property type="protein sequence ID" value="CDT82699.1"/>
    <property type="molecule type" value="Genomic_DNA"/>
</dbReference>
<dbReference type="Pfam" id="PF12810">
    <property type="entry name" value="ALK_LTK_GRD"/>
    <property type="match status" value="1"/>
</dbReference>
<comment type="subcellular location">
    <subcellularLocation>
        <location evidence="1">Cell membrane</location>
        <topology evidence="1">Single-pass type I membrane protein</topology>
    </subcellularLocation>
</comment>
<dbReference type="AlphaFoldDB" id="A0A069B2S2"/>
<evidence type="ECO:0000313" key="18">
    <source>
        <dbReference type="EMBL" id="CDT82699.1"/>
    </source>
</evidence>